<keyword evidence="2" id="KW-1003">Cell membrane</keyword>
<sequence length="309" mass="35271">MNGTEKCPHDNSTHFQKMQTVYMIILLILGIMFNSLALWVFCCRMRKKWTETVIYMTNLAVADLCLLCALPIMLYSQKHIKEKDTVLCQVSQSIYLMNRYMSISIITIIAVDRYVAIRFPMQAKRLRSPGRSVGICALLWVLVIIFTVTSGAKEIQEGNFCFHNEKRKPSNPAISSVLGFYIPMSILVFCSIQVIVNLVRKKKTDAHEKKVIQKVIWIITANLLVFLACFLPLYVTLSVRYVLQMETCSSKRIWRNAIFITSQLANANCCLDAICYYFVAKEFQEASVQTISSLSKSHKLQDSVQTSNA</sequence>
<evidence type="ECO:0000256" key="8">
    <source>
        <dbReference type="ARBA" id="ARBA00023180"/>
    </source>
</evidence>
<evidence type="ECO:0000256" key="9">
    <source>
        <dbReference type="ARBA" id="ARBA00023224"/>
    </source>
</evidence>
<gene>
    <name evidence="13" type="primary">GPR35</name>
</gene>
<name>A0A7N4NGQ0_SARHA</name>
<dbReference type="Proteomes" id="UP000007648">
    <property type="component" value="Unassembled WGS sequence"/>
</dbReference>
<accession>A0A7N4NGQ0</accession>
<feature type="transmembrane region" description="Helical" evidence="11">
    <location>
        <begin position="215"/>
        <end position="235"/>
    </location>
</feature>
<feature type="transmembrane region" description="Helical" evidence="11">
    <location>
        <begin position="20"/>
        <end position="41"/>
    </location>
</feature>
<dbReference type="FunFam" id="1.20.1070.10:FF:000142">
    <property type="entry name" value="G protein-coupled receptor 55"/>
    <property type="match status" value="1"/>
</dbReference>
<keyword evidence="3 10" id="KW-0812">Transmembrane</keyword>
<dbReference type="GeneID" id="100920911"/>
<dbReference type="KEGG" id="shr:100920911"/>
<keyword evidence="14" id="KW-1185">Reference proteome</keyword>
<feature type="transmembrane region" description="Helical" evidence="11">
    <location>
        <begin position="53"/>
        <end position="74"/>
    </location>
</feature>
<evidence type="ECO:0000256" key="6">
    <source>
        <dbReference type="ARBA" id="ARBA00023136"/>
    </source>
</evidence>
<feature type="transmembrane region" description="Helical" evidence="11">
    <location>
        <begin position="94"/>
        <end position="111"/>
    </location>
</feature>
<keyword evidence="9 10" id="KW-0807">Transducer</keyword>
<organism evidence="13 14">
    <name type="scientific">Sarcophilus harrisii</name>
    <name type="common">Tasmanian devil</name>
    <name type="synonym">Sarcophilus laniarius</name>
    <dbReference type="NCBI Taxonomy" id="9305"/>
    <lineage>
        <taxon>Eukaryota</taxon>
        <taxon>Metazoa</taxon>
        <taxon>Chordata</taxon>
        <taxon>Craniata</taxon>
        <taxon>Vertebrata</taxon>
        <taxon>Euteleostomi</taxon>
        <taxon>Mammalia</taxon>
        <taxon>Metatheria</taxon>
        <taxon>Dasyuromorphia</taxon>
        <taxon>Dasyuridae</taxon>
        <taxon>Sarcophilus</taxon>
    </lineage>
</organism>
<keyword evidence="7 10" id="KW-0675">Receptor</keyword>
<dbReference type="PROSITE" id="PS00237">
    <property type="entry name" value="G_PROTEIN_RECEP_F1_1"/>
    <property type="match status" value="1"/>
</dbReference>
<dbReference type="PROSITE" id="PS50262">
    <property type="entry name" value="G_PROTEIN_RECEP_F1_2"/>
    <property type="match status" value="1"/>
</dbReference>
<evidence type="ECO:0000256" key="3">
    <source>
        <dbReference type="ARBA" id="ARBA00022692"/>
    </source>
</evidence>
<feature type="transmembrane region" description="Helical" evidence="11">
    <location>
        <begin position="132"/>
        <end position="152"/>
    </location>
</feature>
<keyword evidence="8" id="KW-0325">Glycoprotein</keyword>
<evidence type="ECO:0000256" key="7">
    <source>
        <dbReference type="ARBA" id="ARBA00023170"/>
    </source>
</evidence>
<dbReference type="Gene3D" id="1.20.1070.10">
    <property type="entry name" value="Rhodopsin 7-helix transmembrane proteins"/>
    <property type="match status" value="1"/>
</dbReference>
<dbReference type="PRINTS" id="PR00237">
    <property type="entry name" value="GPCRRHODOPSN"/>
</dbReference>
<dbReference type="GO" id="GO:0004950">
    <property type="term" value="F:chemokine receptor activity"/>
    <property type="evidence" value="ECO:0007669"/>
    <property type="project" value="InterPro"/>
</dbReference>
<evidence type="ECO:0000313" key="14">
    <source>
        <dbReference type="Proteomes" id="UP000007648"/>
    </source>
</evidence>
<proteinExistence type="inferred from homology"/>
<keyword evidence="4 11" id="KW-1133">Transmembrane helix</keyword>
<dbReference type="PANTHER" id="PTHR24232:SF54">
    <property type="entry name" value="G-PROTEIN COUPLED RECEPTOR 35"/>
    <property type="match status" value="1"/>
</dbReference>
<evidence type="ECO:0000256" key="10">
    <source>
        <dbReference type="RuleBase" id="RU000688"/>
    </source>
</evidence>
<dbReference type="GO" id="GO:0035025">
    <property type="term" value="P:positive regulation of Rho protein signal transduction"/>
    <property type="evidence" value="ECO:0007669"/>
    <property type="project" value="TreeGrafter"/>
</dbReference>
<keyword evidence="6 11" id="KW-0472">Membrane</keyword>
<dbReference type="AlphaFoldDB" id="A0A7N4NGQ0"/>
<evidence type="ECO:0000256" key="11">
    <source>
        <dbReference type="SAM" id="Phobius"/>
    </source>
</evidence>
<protein>
    <submittedName>
        <fullName evidence="13">G protein-coupled receptor 35</fullName>
    </submittedName>
</protein>
<dbReference type="InterPro" id="IPR044734">
    <property type="entry name" value="GPR35_7tmA"/>
</dbReference>
<dbReference type="InterPro" id="IPR017452">
    <property type="entry name" value="GPCR_Rhodpsn_7TM"/>
</dbReference>
<evidence type="ECO:0000259" key="12">
    <source>
        <dbReference type="PROSITE" id="PS50262"/>
    </source>
</evidence>
<dbReference type="GO" id="GO:0005886">
    <property type="term" value="C:plasma membrane"/>
    <property type="evidence" value="ECO:0007669"/>
    <property type="project" value="UniProtKB-SubCell"/>
</dbReference>
<dbReference type="OrthoDB" id="6086428at2759"/>
<evidence type="ECO:0000313" key="13">
    <source>
        <dbReference type="Ensembl" id="ENSSHAP00000023024.1"/>
    </source>
</evidence>
<dbReference type="RefSeq" id="XP_031824028.1">
    <property type="nucleotide sequence ID" value="XM_031968168.1"/>
</dbReference>
<dbReference type="GO" id="GO:0007200">
    <property type="term" value="P:phospholipase C-activating G protein-coupled receptor signaling pathway"/>
    <property type="evidence" value="ECO:0007669"/>
    <property type="project" value="TreeGrafter"/>
</dbReference>
<evidence type="ECO:0000256" key="2">
    <source>
        <dbReference type="ARBA" id="ARBA00022475"/>
    </source>
</evidence>
<dbReference type="Ensembl" id="ENSSHAT00000026474.1">
    <property type="protein sequence ID" value="ENSSHAP00000027619.1"/>
    <property type="gene ID" value="ENSSHAG00000027600.1"/>
</dbReference>
<evidence type="ECO:0000256" key="1">
    <source>
        <dbReference type="ARBA" id="ARBA00004651"/>
    </source>
</evidence>
<evidence type="ECO:0000256" key="5">
    <source>
        <dbReference type="ARBA" id="ARBA00023040"/>
    </source>
</evidence>
<dbReference type="GeneTree" id="ENSGT01040000240444"/>
<comment type="similarity">
    <text evidence="10">Belongs to the G-protein coupled receptor 1 family.</text>
</comment>
<dbReference type="PANTHER" id="PTHR24232">
    <property type="entry name" value="G-PROTEIN COUPLED RECEPTOR"/>
    <property type="match status" value="1"/>
</dbReference>
<reference evidence="13 14" key="1">
    <citation type="journal article" date="2011" name="Proc. Natl. Acad. Sci. U.S.A.">
        <title>Genetic diversity and population structure of the endangered marsupial Sarcophilus harrisii (Tasmanian devil).</title>
        <authorList>
            <person name="Miller W."/>
            <person name="Hayes V.M."/>
            <person name="Ratan A."/>
            <person name="Petersen D.C."/>
            <person name="Wittekindt N.E."/>
            <person name="Miller J."/>
            <person name="Walenz B."/>
            <person name="Knight J."/>
            <person name="Qi J."/>
            <person name="Zhao F."/>
            <person name="Wang Q."/>
            <person name="Bedoya-Reina O.C."/>
            <person name="Katiyar N."/>
            <person name="Tomsho L.P."/>
            <person name="Kasson L.M."/>
            <person name="Hardie R.A."/>
            <person name="Woodbridge P."/>
            <person name="Tindall E.A."/>
            <person name="Bertelsen M.F."/>
            <person name="Dixon D."/>
            <person name="Pyecroft S."/>
            <person name="Helgen K.M."/>
            <person name="Lesk A.M."/>
            <person name="Pringle T.H."/>
            <person name="Patterson N."/>
            <person name="Zhang Y."/>
            <person name="Kreiss A."/>
            <person name="Woods G.M."/>
            <person name="Jones M.E."/>
            <person name="Schuster S.C."/>
        </authorList>
    </citation>
    <scope>NUCLEOTIDE SEQUENCE [LARGE SCALE GENOMIC DNA]</scope>
</reference>
<comment type="subcellular location">
    <subcellularLocation>
        <location evidence="1">Cell membrane</location>
        <topology evidence="1">Multi-pass membrane protein</topology>
    </subcellularLocation>
</comment>
<feature type="transmembrane region" description="Helical" evidence="11">
    <location>
        <begin position="172"/>
        <end position="195"/>
    </location>
</feature>
<feature type="domain" description="G-protein coupled receptors family 1 profile" evidence="12">
    <location>
        <begin position="33"/>
        <end position="276"/>
    </location>
</feature>
<evidence type="ECO:0000256" key="4">
    <source>
        <dbReference type="ARBA" id="ARBA00022989"/>
    </source>
</evidence>
<dbReference type="Pfam" id="PF00001">
    <property type="entry name" value="7tm_1"/>
    <property type="match status" value="1"/>
</dbReference>
<dbReference type="SUPFAM" id="SSF81321">
    <property type="entry name" value="Family A G protein-coupled receptor-like"/>
    <property type="match status" value="1"/>
</dbReference>
<dbReference type="CTD" id="2859"/>
<dbReference type="CDD" id="cd15164">
    <property type="entry name" value="7tmA_GPR35-like"/>
    <property type="match status" value="1"/>
</dbReference>
<reference evidence="13" key="2">
    <citation type="submission" date="2025-05" db="UniProtKB">
        <authorList>
            <consortium name="Ensembl"/>
        </authorList>
    </citation>
    <scope>IDENTIFICATION</scope>
</reference>
<keyword evidence="5 10" id="KW-0297">G-protein coupled receptor</keyword>
<dbReference type="Ensembl" id="ENSSHAT00000035308.1">
    <property type="protein sequence ID" value="ENSSHAP00000023024.1"/>
    <property type="gene ID" value="ENSSHAG00000027600.1"/>
</dbReference>
<dbReference type="InterPro" id="IPR000276">
    <property type="entry name" value="GPCR_Rhodpsn"/>
</dbReference>